<gene>
    <name evidence="2" type="ORF">OBE_01917</name>
</gene>
<reference evidence="2" key="1">
    <citation type="journal article" date="2013" name="Environ. Microbiol.">
        <title>Microbiota from the distal guts of lean and obese adolescents exhibit partial functional redundancy besides clear differences in community structure.</title>
        <authorList>
            <person name="Ferrer M."/>
            <person name="Ruiz A."/>
            <person name="Lanza F."/>
            <person name="Haange S.B."/>
            <person name="Oberbach A."/>
            <person name="Till H."/>
            <person name="Bargiela R."/>
            <person name="Campoy C."/>
            <person name="Segura M.T."/>
            <person name="Richter M."/>
            <person name="von Bergen M."/>
            <person name="Seifert J."/>
            <person name="Suarez A."/>
        </authorList>
    </citation>
    <scope>NUCLEOTIDE SEQUENCE</scope>
</reference>
<dbReference type="NCBIfam" id="NF047356">
    <property type="entry name" value="RNA_bind_RnpM"/>
    <property type="match status" value="1"/>
</dbReference>
<dbReference type="SUPFAM" id="SSF64376">
    <property type="entry name" value="YlxR-like"/>
    <property type="match status" value="1"/>
</dbReference>
<dbReference type="AlphaFoldDB" id="K1U7Q3"/>
<sequence>MRSCVVTGEKLPKRELLRIVRTTDGTVVCDLSGKINGRGAYIKKDVDVLEKAKKTKILEKRLECTISDETYEEVKNEIEKM</sequence>
<dbReference type="Gene3D" id="3.30.1230.10">
    <property type="entry name" value="YlxR-like"/>
    <property type="match status" value="1"/>
</dbReference>
<dbReference type="PANTHER" id="PTHR34215">
    <property type="entry name" value="BLL0784 PROTEIN"/>
    <property type="match status" value="1"/>
</dbReference>
<comment type="caution">
    <text evidence="2">The sequence shown here is derived from an EMBL/GenBank/DDBJ whole genome shotgun (WGS) entry which is preliminary data.</text>
</comment>
<dbReference type="InterPro" id="IPR035931">
    <property type="entry name" value="YlxR-like_sf"/>
</dbReference>
<dbReference type="CDD" id="cd00279">
    <property type="entry name" value="YlxR"/>
    <property type="match status" value="1"/>
</dbReference>
<name>K1U7Q3_9ZZZZ</name>
<dbReference type="InterPro" id="IPR007393">
    <property type="entry name" value="YlxR_dom"/>
</dbReference>
<feature type="domain" description="YlxR" evidence="1">
    <location>
        <begin position="2"/>
        <end position="75"/>
    </location>
</feature>
<evidence type="ECO:0000313" key="2">
    <source>
        <dbReference type="EMBL" id="EKC74340.1"/>
    </source>
</evidence>
<evidence type="ECO:0000259" key="1">
    <source>
        <dbReference type="Pfam" id="PF04296"/>
    </source>
</evidence>
<protein>
    <submittedName>
        <fullName evidence="2">Protein containing DUF448</fullName>
    </submittedName>
</protein>
<accession>K1U7Q3</accession>
<dbReference type="EMBL" id="AJWZ01001249">
    <property type="protein sequence ID" value="EKC74340.1"/>
    <property type="molecule type" value="Genomic_DNA"/>
</dbReference>
<dbReference type="PANTHER" id="PTHR34215:SF1">
    <property type="entry name" value="YLXR DOMAIN-CONTAINING PROTEIN"/>
    <property type="match status" value="1"/>
</dbReference>
<dbReference type="Pfam" id="PF04296">
    <property type="entry name" value="YlxR"/>
    <property type="match status" value="1"/>
</dbReference>
<proteinExistence type="predicted"/>
<dbReference type="InterPro" id="IPR037465">
    <property type="entry name" value="YlxR"/>
</dbReference>
<organism evidence="2">
    <name type="scientific">human gut metagenome</name>
    <dbReference type="NCBI Taxonomy" id="408170"/>
    <lineage>
        <taxon>unclassified sequences</taxon>
        <taxon>metagenomes</taxon>
        <taxon>organismal metagenomes</taxon>
    </lineage>
</organism>